<proteinExistence type="predicted"/>
<dbReference type="RefSeq" id="WP_068607046.1">
    <property type="nucleotide sequence ID" value="NZ_CP011388.1"/>
</dbReference>
<dbReference type="SMART" id="SM00448">
    <property type="entry name" value="REC"/>
    <property type="match status" value="1"/>
</dbReference>
<feature type="modified residue" description="4-aspartylphosphate" evidence="4">
    <location>
        <position position="54"/>
    </location>
</feature>
<keyword evidence="9" id="KW-1185">Reference proteome</keyword>
<dbReference type="OrthoDB" id="1769137at2"/>
<dbReference type="Gene3D" id="3.40.50.2300">
    <property type="match status" value="1"/>
</dbReference>
<dbReference type="PROSITE" id="PS01124">
    <property type="entry name" value="HTH_ARAC_FAMILY_2"/>
    <property type="match status" value="1"/>
</dbReference>
<dbReference type="AlphaFoldDB" id="A0A172TJP5"/>
<sequence>MRTLIVDDEHFVRKGLMFTLPWESFQFKIVGEADNGQSALAFMRAHEVDVLITDLTMPIMNGFELMKQVREEFPYVWIVVLTCHQDFAYAQEALQLGAIDYLVKTQIEGQHSYETLQRISRRITHEGSLRHSSSAEPFQGVNATECERWDFLLIPVPPEPMAIVEVWGELQHEDMTRVGEVGWFIRNHRYRSRSELLDALLEQERYKRYLIIVISGESTSWTRGFERYVEHLVFYEFHPDQPVLFEYAQSGQASEGSSDSAIAEELRSQWLTFRWIYGDHVFHEWMRTVQRVRPAKSALMTIMGDTLFAWEFIEGVREMLEPWRVTGGPRCLRDLVSMLQSIRGILRSRPVTEEVAICICKAVRHMSESLHEPLGLEEVAQRVGLSRGYFSQCIRQVTGKSYHDMIIEMRIAHASRLLAETNALIYQVAEQSGFRDEKYFSKVFKHYTGRLPTEFRNVCNIQSRNSQGRKSQDEGGISAGMNETLNS</sequence>
<accession>A0A172TJP5</accession>
<feature type="domain" description="Response regulatory" evidence="7">
    <location>
        <begin position="2"/>
        <end position="119"/>
    </location>
</feature>
<keyword evidence="3" id="KW-0804">Transcription</keyword>
<dbReference type="InterPro" id="IPR011006">
    <property type="entry name" value="CheY-like_superfamily"/>
</dbReference>
<reference evidence="8 9" key="1">
    <citation type="submission" date="2015-01" db="EMBL/GenBank/DDBJ databases">
        <title>Paenibacillus swuensis/DY6/whole genome sequencing.</title>
        <authorList>
            <person name="Kim M.K."/>
            <person name="Srinivasan S."/>
            <person name="Lee J.-J."/>
        </authorList>
    </citation>
    <scope>NUCLEOTIDE SEQUENCE [LARGE SCALE GENOMIC DNA]</scope>
    <source>
        <strain evidence="8 9">DY6</strain>
    </source>
</reference>
<dbReference type="CDD" id="cd17536">
    <property type="entry name" value="REC_YesN-like"/>
    <property type="match status" value="1"/>
</dbReference>
<evidence type="ECO:0000259" key="6">
    <source>
        <dbReference type="PROSITE" id="PS01124"/>
    </source>
</evidence>
<dbReference type="InterPro" id="IPR018060">
    <property type="entry name" value="HTH_AraC"/>
</dbReference>
<dbReference type="SUPFAM" id="SSF46689">
    <property type="entry name" value="Homeodomain-like"/>
    <property type="match status" value="2"/>
</dbReference>
<evidence type="ECO:0000259" key="7">
    <source>
        <dbReference type="PROSITE" id="PS50110"/>
    </source>
</evidence>
<dbReference type="PROSITE" id="PS00041">
    <property type="entry name" value="HTH_ARAC_FAMILY_1"/>
    <property type="match status" value="1"/>
</dbReference>
<evidence type="ECO:0000256" key="2">
    <source>
        <dbReference type="ARBA" id="ARBA00023125"/>
    </source>
</evidence>
<feature type="domain" description="HTH araC/xylS-type" evidence="6">
    <location>
        <begin position="360"/>
        <end position="458"/>
    </location>
</feature>
<dbReference type="InterPro" id="IPR018062">
    <property type="entry name" value="HTH_AraC-typ_CS"/>
</dbReference>
<dbReference type="PROSITE" id="PS50110">
    <property type="entry name" value="RESPONSE_REGULATORY"/>
    <property type="match status" value="1"/>
</dbReference>
<evidence type="ECO:0000256" key="3">
    <source>
        <dbReference type="ARBA" id="ARBA00023163"/>
    </source>
</evidence>
<name>A0A172TJP5_9BACL</name>
<keyword evidence="2" id="KW-0238">DNA-binding</keyword>
<dbReference type="Gene3D" id="1.10.10.60">
    <property type="entry name" value="Homeodomain-like"/>
    <property type="match status" value="2"/>
</dbReference>
<dbReference type="SMART" id="SM00342">
    <property type="entry name" value="HTH_ARAC"/>
    <property type="match status" value="1"/>
</dbReference>
<dbReference type="GO" id="GO:0003700">
    <property type="term" value="F:DNA-binding transcription factor activity"/>
    <property type="evidence" value="ECO:0007669"/>
    <property type="project" value="InterPro"/>
</dbReference>
<keyword evidence="4" id="KW-0597">Phosphoprotein</keyword>
<evidence type="ECO:0000256" key="5">
    <source>
        <dbReference type="SAM" id="MobiDB-lite"/>
    </source>
</evidence>
<evidence type="ECO:0000256" key="4">
    <source>
        <dbReference type="PROSITE-ProRule" id="PRU00169"/>
    </source>
</evidence>
<dbReference type="KEGG" id="pswu:SY83_12780"/>
<dbReference type="EMBL" id="CP011388">
    <property type="protein sequence ID" value="ANE47003.1"/>
    <property type="molecule type" value="Genomic_DNA"/>
</dbReference>
<organism evidence="8 9">
    <name type="scientific">Paenibacillus swuensis</name>
    <dbReference type="NCBI Taxonomy" id="1178515"/>
    <lineage>
        <taxon>Bacteria</taxon>
        <taxon>Bacillati</taxon>
        <taxon>Bacillota</taxon>
        <taxon>Bacilli</taxon>
        <taxon>Bacillales</taxon>
        <taxon>Paenibacillaceae</taxon>
        <taxon>Paenibacillus</taxon>
    </lineage>
</organism>
<dbReference type="GO" id="GO:0043565">
    <property type="term" value="F:sequence-specific DNA binding"/>
    <property type="evidence" value="ECO:0007669"/>
    <property type="project" value="InterPro"/>
</dbReference>
<protein>
    <recommendedName>
        <fullName evidence="10">AraC family transcriptional regulator</fullName>
    </recommendedName>
</protein>
<dbReference type="PANTHER" id="PTHR43280">
    <property type="entry name" value="ARAC-FAMILY TRANSCRIPTIONAL REGULATOR"/>
    <property type="match status" value="1"/>
</dbReference>
<dbReference type="Pfam" id="PF12833">
    <property type="entry name" value="HTH_18"/>
    <property type="match status" value="1"/>
</dbReference>
<dbReference type="PANTHER" id="PTHR43280:SF2">
    <property type="entry name" value="HTH-TYPE TRANSCRIPTIONAL REGULATOR EXSA"/>
    <property type="match status" value="1"/>
</dbReference>
<gene>
    <name evidence="8" type="ORF">SY83_12780</name>
</gene>
<dbReference type="Pfam" id="PF00072">
    <property type="entry name" value="Response_reg"/>
    <property type="match status" value="1"/>
</dbReference>
<dbReference type="InterPro" id="IPR001789">
    <property type="entry name" value="Sig_transdc_resp-reg_receiver"/>
</dbReference>
<dbReference type="PATRIC" id="fig|1178515.4.peg.2558"/>
<feature type="region of interest" description="Disordered" evidence="5">
    <location>
        <begin position="463"/>
        <end position="487"/>
    </location>
</feature>
<evidence type="ECO:0008006" key="10">
    <source>
        <dbReference type="Google" id="ProtNLM"/>
    </source>
</evidence>
<dbReference type="GO" id="GO:0000160">
    <property type="term" value="P:phosphorelay signal transduction system"/>
    <property type="evidence" value="ECO:0007669"/>
    <property type="project" value="InterPro"/>
</dbReference>
<evidence type="ECO:0000313" key="8">
    <source>
        <dbReference type="EMBL" id="ANE47003.1"/>
    </source>
</evidence>
<dbReference type="SUPFAM" id="SSF52172">
    <property type="entry name" value="CheY-like"/>
    <property type="match status" value="1"/>
</dbReference>
<dbReference type="Proteomes" id="UP000076927">
    <property type="component" value="Chromosome"/>
</dbReference>
<dbReference type="STRING" id="1178515.SY83_12780"/>
<keyword evidence="1" id="KW-0805">Transcription regulation</keyword>
<dbReference type="InterPro" id="IPR009057">
    <property type="entry name" value="Homeodomain-like_sf"/>
</dbReference>
<evidence type="ECO:0000313" key="9">
    <source>
        <dbReference type="Proteomes" id="UP000076927"/>
    </source>
</evidence>
<evidence type="ECO:0000256" key="1">
    <source>
        <dbReference type="ARBA" id="ARBA00023015"/>
    </source>
</evidence>